<dbReference type="EMBL" id="JBHFQA010000011">
    <property type="protein sequence ID" value="KAL2090671.1"/>
    <property type="molecule type" value="Genomic_DNA"/>
</dbReference>
<sequence>MTHFLPESKVGVISPETHLHKMRAKWRKKRMRRLKLLKFLQVSSAQSVPKTANIGAPAAVVARRKNDIRDLAESTTGHHATL</sequence>
<protein>
    <recommendedName>
        <fullName evidence="3">Ribosomal protein L32</fullName>
    </recommendedName>
</protein>
<evidence type="ECO:0008006" key="3">
    <source>
        <dbReference type="Google" id="ProtNLM"/>
    </source>
</evidence>
<accession>A0ABD1JUU5</accession>
<dbReference type="Proteomes" id="UP001591681">
    <property type="component" value="Unassembled WGS sequence"/>
</dbReference>
<organism evidence="1 2">
    <name type="scientific">Coilia grayii</name>
    <name type="common">Gray's grenadier anchovy</name>
    <dbReference type="NCBI Taxonomy" id="363190"/>
    <lineage>
        <taxon>Eukaryota</taxon>
        <taxon>Metazoa</taxon>
        <taxon>Chordata</taxon>
        <taxon>Craniata</taxon>
        <taxon>Vertebrata</taxon>
        <taxon>Euteleostomi</taxon>
        <taxon>Actinopterygii</taxon>
        <taxon>Neopterygii</taxon>
        <taxon>Teleostei</taxon>
        <taxon>Clupei</taxon>
        <taxon>Clupeiformes</taxon>
        <taxon>Clupeoidei</taxon>
        <taxon>Engraulidae</taxon>
        <taxon>Coilinae</taxon>
        <taxon>Coilia</taxon>
    </lineage>
</organism>
<evidence type="ECO:0000313" key="2">
    <source>
        <dbReference type="Proteomes" id="UP001591681"/>
    </source>
</evidence>
<proteinExistence type="predicted"/>
<dbReference type="AlphaFoldDB" id="A0ABD1JUU5"/>
<comment type="caution">
    <text evidence="1">The sequence shown here is derived from an EMBL/GenBank/DDBJ whole genome shotgun (WGS) entry which is preliminary data.</text>
</comment>
<gene>
    <name evidence="1" type="ORF">ACEWY4_012934</name>
</gene>
<name>A0ABD1JUU5_9TELE</name>
<keyword evidence="2" id="KW-1185">Reference proteome</keyword>
<evidence type="ECO:0000313" key="1">
    <source>
        <dbReference type="EMBL" id="KAL2090671.1"/>
    </source>
</evidence>
<reference evidence="1 2" key="1">
    <citation type="submission" date="2024-09" db="EMBL/GenBank/DDBJ databases">
        <title>A chromosome-level genome assembly of Gray's grenadier anchovy, Coilia grayii.</title>
        <authorList>
            <person name="Fu Z."/>
        </authorList>
    </citation>
    <scope>NUCLEOTIDE SEQUENCE [LARGE SCALE GENOMIC DNA]</scope>
    <source>
        <strain evidence="1">G4</strain>
        <tissue evidence="1">Muscle</tissue>
    </source>
</reference>